<reference evidence="6 7" key="1">
    <citation type="submission" date="2021-06" db="EMBL/GenBank/DDBJ databases">
        <title>Sphingomonas sp. XMGL2, whole genome shotgun sequencing project.</title>
        <authorList>
            <person name="Zhao G."/>
            <person name="Shen L."/>
        </authorList>
    </citation>
    <scope>NUCLEOTIDE SEQUENCE [LARGE SCALE GENOMIC DNA]</scope>
    <source>
        <strain evidence="6 7">XMGL2</strain>
    </source>
</reference>
<keyword evidence="7" id="KW-1185">Reference proteome</keyword>
<organism evidence="6 7">
    <name type="scientific">Sphingomonas quercus</name>
    <dbReference type="NCBI Taxonomy" id="2842451"/>
    <lineage>
        <taxon>Bacteria</taxon>
        <taxon>Pseudomonadati</taxon>
        <taxon>Pseudomonadota</taxon>
        <taxon>Alphaproteobacteria</taxon>
        <taxon>Sphingomonadales</taxon>
        <taxon>Sphingomonadaceae</taxon>
        <taxon>Sphingomonas</taxon>
    </lineage>
</organism>
<dbReference type="Proteomes" id="UP000776276">
    <property type="component" value="Unassembled WGS sequence"/>
</dbReference>
<proteinExistence type="predicted"/>
<evidence type="ECO:0000259" key="5">
    <source>
        <dbReference type="Pfam" id="PF00155"/>
    </source>
</evidence>
<dbReference type="PANTHER" id="PTHR43807:SF20">
    <property type="entry name" value="FI04487P"/>
    <property type="match status" value="1"/>
</dbReference>
<evidence type="ECO:0000256" key="3">
    <source>
        <dbReference type="ARBA" id="ARBA00022679"/>
    </source>
</evidence>
<protein>
    <submittedName>
        <fullName evidence="6">Aminotransferase</fullName>
    </submittedName>
</protein>
<evidence type="ECO:0000256" key="4">
    <source>
        <dbReference type="ARBA" id="ARBA00022898"/>
    </source>
</evidence>
<evidence type="ECO:0000256" key="2">
    <source>
        <dbReference type="ARBA" id="ARBA00022576"/>
    </source>
</evidence>
<evidence type="ECO:0000256" key="1">
    <source>
        <dbReference type="ARBA" id="ARBA00001933"/>
    </source>
</evidence>
<dbReference type="Pfam" id="PF00155">
    <property type="entry name" value="Aminotran_1_2"/>
    <property type="match status" value="1"/>
</dbReference>
<evidence type="ECO:0000313" key="7">
    <source>
        <dbReference type="Proteomes" id="UP000776276"/>
    </source>
</evidence>
<keyword evidence="4" id="KW-0663">Pyridoxal phosphate</keyword>
<dbReference type="InterPro" id="IPR051326">
    <property type="entry name" value="Kynurenine-oxoglutarate_AT"/>
</dbReference>
<dbReference type="NCBIfam" id="NF006488">
    <property type="entry name" value="PRK08912.1"/>
    <property type="match status" value="1"/>
</dbReference>
<dbReference type="RefSeq" id="WP_216321433.1">
    <property type="nucleotide sequence ID" value="NZ_JAHKRT010000002.1"/>
</dbReference>
<dbReference type="InterPro" id="IPR004839">
    <property type="entry name" value="Aminotransferase_I/II_large"/>
</dbReference>
<feature type="domain" description="Aminotransferase class I/classII large" evidence="5">
    <location>
        <begin position="26"/>
        <end position="376"/>
    </location>
</feature>
<name>A0ABS6BGC8_9SPHN</name>
<dbReference type="GO" id="GO:0008483">
    <property type="term" value="F:transaminase activity"/>
    <property type="evidence" value="ECO:0007669"/>
    <property type="project" value="UniProtKB-KW"/>
</dbReference>
<sequence length="382" mass="41009">MHPLFAGLGTTIFEEMSGLARQHGALNLGQGFPDGDGPEDVRRAAADALMTRSNQYPPMAGLPELREAVAEHYNRLQGLAITPEHVLVTSGATEALAAAILALVDEGDEVLLIQPMYDAYRPLVLRAGGVPRYLSLRPPHWRLTAAEVDAAFAGGPKLVIFNDPLNPAARAFDAGEIALLAAACRRHGTIALCDEVWEHVLFDGREHRPLIGEPGMAAQAVKIGSAGKIFSMTGWKVGFVIADPALLQPIARAHQFLTFTTPPALQIGVAYGLAKDEAHFREARLGYQRSRDVLAEGLTRAGFRVLPSEGTYFLCADLAASGFAEADRAFCMRAVHEAGVVAIPVSAFYHEAPETGIIRLCFAKQDAMLAEGVARLASLRSR</sequence>
<evidence type="ECO:0000313" key="6">
    <source>
        <dbReference type="EMBL" id="MBU3077353.1"/>
    </source>
</evidence>
<comment type="cofactor">
    <cofactor evidence="1">
        <name>pyridoxal 5'-phosphate</name>
        <dbReference type="ChEBI" id="CHEBI:597326"/>
    </cofactor>
</comment>
<comment type="caution">
    <text evidence="6">The sequence shown here is derived from an EMBL/GenBank/DDBJ whole genome shotgun (WGS) entry which is preliminary data.</text>
</comment>
<gene>
    <name evidence="6" type="ORF">KOF26_05680</name>
</gene>
<accession>A0ABS6BGC8</accession>
<dbReference type="EMBL" id="JAHKRT010000002">
    <property type="protein sequence ID" value="MBU3077353.1"/>
    <property type="molecule type" value="Genomic_DNA"/>
</dbReference>
<dbReference type="CDD" id="cd00609">
    <property type="entry name" value="AAT_like"/>
    <property type="match status" value="1"/>
</dbReference>
<keyword evidence="2 6" id="KW-0032">Aminotransferase</keyword>
<keyword evidence="3" id="KW-0808">Transferase</keyword>
<dbReference type="PANTHER" id="PTHR43807">
    <property type="entry name" value="FI04487P"/>
    <property type="match status" value="1"/>
</dbReference>